<proteinExistence type="evidence at transcript level"/>
<comment type="function">
    <text evidence="1">Catalyzes the transfer of a geranylgeranyl moiety from geranylgeranyl diphosphate to both cysteines of Rab proteins with the C-terminal sequence -XXCC, -XCXC and -CCXX, such as RAB1A, RAB3A, RAB5A and RAB7A.</text>
</comment>
<dbReference type="PANTHER" id="PTHR11129:SF2">
    <property type="entry name" value="GERANYLGERANYL TRANSFERASE TYPE-2 SUBUNIT ALPHA"/>
    <property type="match status" value="1"/>
</dbReference>
<keyword evidence="7" id="KW-0433">Leucine-rich repeat</keyword>
<dbReference type="FunFam" id="1.25.40.120:FF:000035">
    <property type="entry name" value="Geranylgeranyl transferase type-2 subunit alpha"/>
    <property type="match status" value="1"/>
</dbReference>
<dbReference type="FunFam" id="1.25.40.120:FF:000001">
    <property type="entry name" value="Geranylgeranyl transferase type-2 subunit alpha"/>
    <property type="match status" value="1"/>
</dbReference>
<dbReference type="FunFam" id="2.60.40.1130:FF:000001">
    <property type="entry name" value="Geranylgeranyl transferase type-2 subunit alpha"/>
    <property type="match status" value="1"/>
</dbReference>
<organism evidence="13">
    <name type="scientific">Crotalus adamanteus</name>
    <name type="common">Eastern diamondback rattlesnake</name>
    <dbReference type="NCBI Taxonomy" id="8729"/>
    <lineage>
        <taxon>Eukaryota</taxon>
        <taxon>Metazoa</taxon>
        <taxon>Chordata</taxon>
        <taxon>Craniata</taxon>
        <taxon>Vertebrata</taxon>
        <taxon>Euteleostomi</taxon>
        <taxon>Lepidosauria</taxon>
        <taxon>Squamata</taxon>
        <taxon>Bifurcata</taxon>
        <taxon>Unidentata</taxon>
        <taxon>Episquamata</taxon>
        <taxon>Toxicofera</taxon>
        <taxon>Serpentes</taxon>
        <taxon>Colubroidea</taxon>
        <taxon>Viperidae</taxon>
        <taxon>Crotalinae</taxon>
        <taxon>Crotalus</taxon>
    </lineage>
</organism>
<protein>
    <recommendedName>
        <fullName evidence="4 11">Geranylgeranyl transferase type-2 subunit alpha</fullName>
        <ecNumber evidence="3 11">2.5.1.60</ecNumber>
    </recommendedName>
    <alternativeName>
        <fullName evidence="11">Geranylgeranyl transferase type II subunit alpha</fullName>
    </alternativeName>
</protein>
<comment type="function">
    <text evidence="11">Catalyzes the transfer of a geranyl-geranyl moiety from geranyl-geranyl pyrophosphate to cysteines occuring in specific C-terminal amino acid sequences.</text>
</comment>
<evidence type="ECO:0000256" key="4">
    <source>
        <dbReference type="ARBA" id="ARBA00014772"/>
    </source>
</evidence>
<reference evidence="13" key="1">
    <citation type="submission" date="2014-05" db="EMBL/GenBank/DDBJ databases">
        <title>The extremes of toxin expression variation revealed in two sympatric snake species.</title>
        <authorList>
            <person name="Margres M.J."/>
            <person name="Wray K.P."/>
            <person name="McGivern J.J."/>
            <person name="Seavy M."/>
            <person name="Sanader D."/>
            <person name="Facente J."/>
            <person name="Rokyta D.R."/>
        </authorList>
    </citation>
    <scope>NUCLEOTIDE SEQUENCE</scope>
</reference>
<comment type="catalytic activity">
    <reaction evidence="10 11">
        <text>geranylgeranyl diphosphate + L-cysteinyl-[protein] = S-geranylgeranyl-L-cysteinyl-[protein] + diphosphate</text>
        <dbReference type="Rhea" id="RHEA:21240"/>
        <dbReference type="Rhea" id="RHEA-COMP:10131"/>
        <dbReference type="Rhea" id="RHEA-COMP:11537"/>
        <dbReference type="ChEBI" id="CHEBI:29950"/>
        <dbReference type="ChEBI" id="CHEBI:33019"/>
        <dbReference type="ChEBI" id="CHEBI:57533"/>
        <dbReference type="ChEBI" id="CHEBI:86021"/>
        <dbReference type="EC" id="2.5.1.60"/>
    </reaction>
</comment>
<dbReference type="InterPro" id="IPR036254">
    <property type="entry name" value="RabGGT_asu_insert-dom_sf"/>
</dbReference>
<dbReference type="Gene3D" id="2.60.40.1130">
    <property type="entry name" value="Rab geranylgeranyltransferase alpha-subunit, insert domain"/>
    <property type="match status" value="1"/>
</dbReference>
<evidence type="ECO:0000256" key="7">
    <source>
        <dbReference type="ARBA" id="ARBA00022614"/>
    </source>
</evidence>
<dbReference type="Pfam" id="PF07711">
    <property type="entry name" value="RabGGT_insert"/>
    <property type="match status" value="1"/>
</dbReference>
<dbReference type="EMBL" id="GBEX01001462">
    <property type="protein sequence ID" value="JAI13098.1"/>
    <property type="molecule type" value="mRNA"/>
</dbReference>
<dbReference type="InterPro" id="IPR002088">
    <property type="entry name" value="Prenyl_trans_a"/>
</dbReference>
<dbReference type="Gene3D" id="1.25.40.120">
    <property type="entry name" value="Protein prenylyltransferase"/>
    <property type="match status" value="1"/>
</dbReference>
<dbReference type="EC" id="2.5.1.60" evidence="3 11"/>
<dbReference type="PROSITE" id="PS51450">
    <property type="entry name" value="LRR"/>
    <property type="match status" value="2"/>
</dbReference>
<dbReference type="GO" id="GO:0008270">
    <property type="term" value="F:zinc ion binding"/>
    <property type="evidence" value="ECO:0007669"/>
    <property type="project" value="InterPro"/>
</dbReference>
<keyword evidence="5" id="KW-0597">Phosphoprotein</keyword>
<accession>A0A0F7ZAA9</accession>
<dbReference type="SUPFAM" id="SSF48439">
    <property type="entry name" value="Protein prenylyltransferase"/>
    <property type="match status" value="1"/>
</dbReference>
<evidence type="ECO:0000256" key="5">
    <source>
        <dbReference type="ARBA" id="ARBA00022553"/>
    </source>
</evidence>
<dbReference type="GO" id="GO:0004663">
    <property type="term" value="F:Rab geranylgeranyltransferase activity"/>
    <property type="evidence" value="ECO:0007669"/>
    <property type="project" value="UniProtKB-UniRule"/>
</dbReference>
<dbReference type="SUPFAM" id="SSF52058">
    <property type="entry name" value="L domain-like"/>
    <property type="match status" value="1"/>
</dbReference>
<dbReference type="GO" id="GO:0097354">
    <property type="term" value="P:prenylation"/>
    <property type="evidence" value="ECO:0007669"/>
    <property type="project" value="UniProtKB-UniRule"/>
</dbReference>
<evidence type="ECO:0000256" key="2">
    <source>
        <dbReference type="ARBA" id="ARBA00006734"/>
    </source>
</evidence>
<evidence type="ECO:0000256" key="10">
    <source>
        <dbReference type="ARBA" id="ARBA00047658"/>
    </source>
</evidence>
<dbReference type="Pfam" id="PF01239">
    <property type="entry name" value="PPTA"/>
    <property type="match status" value="5"/>
</dbReference>
<dbReference type="AlphaFoldDB" id="A0A0F7ZAA9"/>
<evidence type="ECO:0000313" key="13">
    <source>
        <dbReference type="EMBL" id="JAI13098.1"/>
    </source>
</evidence>
<evidence type="ECO:0000259" key="12">
    <source>
        <dbReference type="Pfam" id="PF07711"/>
    </source>
</evidence>
<evidence type="ECO:0000256" key="1">
    <source>
        <dbReference type="ARBA" id="ARBA00002902"/>
    </source>
</evidence>
<dbReference type="PANTHER" id="PTHR11129">
    <property type="entry name" value="PROTEIN FARNESYLTRANSFERASE ALPHA SUBUNIT/RAB GERANYLGERANYL TRANSFERASE ALPHA SUBUNIT"/>
    <property type="match status" value="1"/>
</dbReference>
<keyword evidence="6 11" id="KW-0637">Prenyltransferase</keyword>
<keyword evidence="8 11" id="KW-0808">Transferase</keyword>
<dbReference type="SUPFAM" id="SSF49594">
    <property type="entry name" value="Rab geranylgeranyltransferase alpha-subunit, insert domain"/>
    <property type="match status" value="1"/>
</dbReference>
<feature type="domain" description="Rab geranylgeranyltransferase alpha subunit insert-domain" evidence="12">
    <location>
        <begin position="243"/>
        <end position="344"/>
    </location>
</feature>
<evidence type="ECO:0000256" key="6">
    <source>
        <dbReference type="ARBA" id="ARBA00022602"/>
    </source>
</evidence>
<keyword evidence="9" id="KW-0677">Repeat</keyword>
<dbReference type="FunFam" id="3.80.10.10:FF:000138">
    <property type="entry name" value="geranylgeranyl transferase type-2 subunit alpha"/>
    <property type="match status" value="1"/>
</dbReference>
<evidence type="ECO:0000256" key="11">
    <source>
        <dbReference type="RuleBase" id="RU367120"/>
    </source>
</evidence>
<evidence type="ECO:0000256" key="3">
    <source>
        <dbReference type="ARBA" id="ARBA00012656"/>
    </source>
</evidence>
<comment type="similarity">
    <text evidence="2 11">Belongs to the protein prenyltransferase subunit alpha family.</text>
</comment>
<dbReference type="InterPro" id="IPR009087">
    <property type="entry name" value="RabGGT_asu_insert-domain"/>
</dbReference>
<evidence type="ECO:0000256" key="9">
    <source>
        <dbReference type="ARBA" id="ARBA00022737"/>
    </source>
</evidence>
<dbReference type="GO" id="GO:0005968">
    <property type="term" value="C:Rab-protein geranylgeranyltransferase complex"/>
    <property type="evidence" value="ECO:0007669"/>
    <property type="project" value="TreeGrafter"/>
</dbReference>
<name>A0A0F7ZAA9_CROAD</name>
<dbReference type="InterPro" id="IPR032675">
    <property type="entry name" value="LRR_dom_sf"/>
</dbReference>
<dbReference type="Gene3D" id="3.80.10.10">
    <property type="entry name" value="Ribonuclease Inhibitor"/>
    <property type="match status" value="1"/>
</dbReference>
<dbReference type="InterPro" id="IPR001611">
    <property type="entry name" value="Leu-rich_rpt"/>
</dbReference>
<sequence>MHGRLKVKTTEEQAEAKRLEREKKLHQYVTATKAIFEKRKLGQLDKEALELTNQVLSANPDFATLWNFRREIVLRLEKEESPEEMQALCKAELAFLECCLRVNPKSYGTWHHRCWVMGHVPEPDWARELELCGKFLEIDERNFHCWDYRRFVVQRSKVLPQDELTFSDSLITRNFSNYSSWHYRSLLLPQLYPDPQHQGRITEEILLKELELVQNAFFTDPNDQSAWFYHRWLLGRGDLEPTIRCVYVNRENTSLAVAFSHPVAVAPASHDLIVFGDESPLVVRWRTPDGKNKPGLMWLCDLPTSALNDHWPQHTFRVFWAEGHVQKECVLFKGHKDCWNQDSVTEEQVFRCELSVEKSTVLQSELESCKELQALEPENKWCLLTIILLMRALDPLVYEQETLRYFAALKAADPMRSSYLNDLRSKFLIENSVLKMEYADSRVVDLSQKSVTSLCHLEHLLLVTHLNLSDNLLSALPPTLAMMRCLEVMEADDNQIESLEGLPPLPCLEELSLRNNRIQRASALRSLAAFPALAQLNLQGNPLCETPGVRSELASLLPKVTTILLS</sequence>
<dbReference type="PROSITE" id="PS51147">
    <property type="entry name" value="PFTA"/>
    <property type="match status" value="5"/>
</dbReference>
<evidence type="ECO:0000256" key="8">
    <source>
        <dbReference type="ARBA" id="ARBA00022679"/>
    </source>
</evidence>